<evidence type="ECO:0000313" key="1">
    <source>
        <dbReference type="EMBL" id="SLN66677.1"/>
    </source>
</evidence>
<name>A0A1Y5TP55_9RHOB</name>
<organism evidence="1 2">
    <name type="scientific">Pacificibacter marinus</name>
    <dbReference type="NCBI Taxonomy" id="658057"/>
    <lineage>
        <taxon>Bacteria</taxon>
        <taxon>Pseudomonadati</taxon>
        <taxon>Pseudomonadota</taxon>
        <taxon>Alphaproteobacteria</taxon>
        <taxon>Rhodobacterales</taxon>
        <taxon>Roseobacteraceae</taxon>
        <taxon>Pacificibacter</taxon>
    </lineage>
</organism>
<dbReference type="Proteomes" id="UP000193307">
    <property type="component" value="Unassembled WGS sequence"/>
</dbReference>
<gene>
    <name evidence="1" type="ORF">PAM7971_03512</name>
</gene>
<keyword evidence="2" id="KW-1185">Reference proteome</keyword>
<sequence>MGEVLPIFVRVSKSQEVFGLHPSTIYRKAERAEITMHKRGSASFLRVSDMIKHIEGENSA</sequence>
<protein>
    <recommendedName>
        <fullName evidence="3">Helix-turn-helix domain protein</fullName>
    </recommendedName>
</protein>
<accession>A0A1Y5TP55</accession>
<dbReference type="AlphaFoldDB" id="A0A1Y5TP55"/>
<proteinExistence type="predicted"/>
<dbReference type="STRING" id="658057.SAMN04488032_11657"/>
<dbReference type="EMBL" id="FWFW01000015">
    <property type="protein sequence ID" value="SLN66677.1"/>
    <property type="molecule type" value="Genomic_DNA"/>
</dbReference>
<reference evidence="1 2" key="1">
    <citation type="submission" date="2017-03" db="EMBL/GenBank/DDBJ databases">
        <authorList>
            <person name="Afonso C.L."/>
            <person name="Miller P.J."/>
            <person name="Scott M.A."/>
            <person name="Spackman E."/>
            <person name="Goraichik I."/>
            <person name="Dimitrov K.M."/>
            <person name="Suarez D.L."/>
            <person name="Swayne D.E."/>
        </authorList>
    </citation>
    <scope>NUCLEOTIDE SEQUENCE [LARGE SCALE GENOMIC DNA]</scope>
    <source>
        <strain evidence="1 2">CECT 7971</strain>
    </source>
</reference>
<evidence type="ECO:0000313" key="2">
    <source>
        <dbReference type="Proteomes" id="UP000193307"/>
    </source>
</evidence>
<evidence type="ECO:0008006" key="3">
    <source>
        <dbReference type="Google" id="ProtNLM"/>
    </source>
</evidence>